<dbReference type="Pfam" id="PF23212">
    <property type="entry name" value="DUF7064"/>
    <property type="match status" value="1"/>
</dbReference>
<evidence type="ECO:0000259" key="1">
    <source>
        <dbReference type="Pfam" id="PF23212"/>
    </source>
</evidence>
<dbReference type="EMBL" id="PYYB01000001">
    <property type="protein sequence ID" value="PTL58425.1"/>
    <property type="molecule type" value="Genomic_DNA"/>
</dbReference>
<comment type="caution">
    <text evidence="2">The sequence shown here is derived from an EMBL/GenBank/DDBJ whole genome shotgun (WGS) entry which is preliminary data.</text>
</comment>
<dbReference type="RefSeq" id="WP_107566863.1">
    <property type="nucleotide sequence ID" value="NZ_PYYB01000001.1"/>
</dbReference>
<organism evidence="2 3">
    <name type="scientific">Paraconexibacter algicola</name>
    <dbReference type="NCBI Taxonomy" id="2133960"/>
    <lineage>
        <taxon>Bacteria</taxon>
        <taxon>Bacillati</taxon>
        <taxon>Actinomycetota</taxon>
        <taxon>Thermoleophilia</taxon>
        <taxon>Solirubrobacterales</taxon>
        <taxon>Paraconexibacteraceae</taxon>
        <taxon>Paraconexibacter</taxon>
    </lineage>
</organism>
<gene>
    <name evidence="2" type="ORF">C7Y72_01540</name>
</gene>
<keyword evidence="3" id="KW-1185">Reference proteome</keyword>
<dbReference type="SUPFAM" id="SSF159245">
    <property type="entry name" value="AttH-like"/>
    <property type="match status" value="1"/>
</dbReference>
<dbReference type="AlphaFoldDB" id="A0A2T4UGU6"/>
<proteinExistence type="predicted"/>
<accession>A0A2T4UGU6</accession>
<evidence type="ECO:0000313" key="2">
    <source>
        <dbReference type="EMBL" id="PTL58425.1"/>
    </source>
</evidence>
<dbReference type="OrthoDB" id="115252at2"/>
<feature type="domain" description="DUF7064" evidence="1">
    <location>
        <begin position="184"/>
        <end position="301"/>
    </location>
</feature>
<evidence type="ECO:0000313" key="3">
    <source>
        <dbReference type="Proteomes" id="UP000240739"/>
    </source>
</evidence>
<dbReference type="InterPro" id="IPR055492">
    <property type="entry name" value="DUF7064"/>
</dbReference>
<name>A0A2T4UGU6_9ACTN</name>
<dbReference type="Proteomes" id="UP000240739">
    <property type="component" value="Unassembled WGS sequence"/>
</dbReference>
<protein>
    <recommendedName>
        <fullName evidence="1">DUF7064 domain-containing protein</fullName>
    </recommendedName>
</protein>
<sequence length="304" mass="33163">MAPQPDAADEGRHAPGPEPLWNESWYFDAVSASGDLGVYARLGRLPNQGVALLTVCVTGPGRPSVMLAREVPLPDADDDTQAVTVDGARYRQSCEEPLRRWRLSVDGIGEAHADHAAPLHGGTGVPTAVALELEWTTDGTPYRWRHGNRYEVPCRVAGTVRVGEEQLTLAGVGQRDHSWGARDWWAVEWMWSALHLDDGTHLHAVGIPGVPQYSVGYVQRDGLVHELSTVVAQDEVAPDGLIVRCAVALAPDAPDLAVEPLAFGCVRLDAPDGRVSWFPRALCRVRTDDGRTGLGWVEWNRLQR</sequence>
<reference evidence="2 3" key="1">
    <citation type="submission" date="2018-03" db="EMBL/GenBank/DDBJ databases">
        <title>Aquarubrobacter algicola gen. nov., sp. nov., a novel actinobacterium isolated from shallow eutrophic lake during the end of cyanobacterial harmful algal blooms.</title>
        <authorList>
            <person name="Chun S.J."/>
        </authorList>
    </citation>
    <scope>NUCLEOTIDE SEQUENCE [LARGE SCALE GENOMIC DNA]</scope>
    <source>
        <strain evidence="2 3">Seoho-28</strain>
    </source>
</reference>